<dbReference type="InterPro" id="IPR013126">
    <property type="entry name" value="Hsp_70_fam"/>
</dbReference>
<dbReference type="OrthoDB" id="10262720at2759"/>
<dbReference type="Gene3D" id="3.30.420.40">
    <property type="match status" value="2"/>
</dbReference>
<dbReference type="AlphaFoldDB" id="A0A2T9YJT8"/>
<accession>A0A2T9YJT8</accession>
<keyword evidence="3" id="KW-0143">Chaperone</keyword>
<dbReference type="InterPro" id="IPR043129">
    <property type="entry name" value="ATPase_NBD"/>
</dbReference>
<dbReference type="Gene3D" id="3.90.640.10">
    <property type="entry name" value="Actin, Chain A, domain 4"/>
    <property type="match status" value="1"/>
</dbReference>
<dbReference type="Pfam" id="PF00012">
    <property type="entry name" value="HSP70"/>
    <property type="match status" value="1"/>
</dbReference>
<evidence type="ECO:0000256" key="4">
    <source>
        <dbReference type="SAM" id="MobiDB-lite"/>
    </source>
</evidence>
<dbReference type="GO" id="GO:0034663">
    <property type="term" value="C:endoplasmic reticulum chaperone complex"/>
    <property type="evidence" value="ECO:0007669"/>
    <property type="project" value="TreeGrafter"/>
</dbReference>
<organism evidence="5 6">
    <name type="scientific">Furculomyces boomerangus</name>
    <dbReference type="NCBI Taxonomy" id="61424"/>
    <lineage>
        <taxon>Eukaryota</taxon>
        <taxon>Fungi</taxon>
        <taxon>Fungi incertae sedis</taxon>
        <taxon>Zoopagomycota</taxon>
        <taxon>Kickxellomycotina</taxon>
        <taxon>Harpellomycetes</taxon>
        <taxon>Harpellales</taxon>
        <taxon>Harpellaceae</taxon>
        <taxon>Furculomyces</taxon>
    </lineage>
</organism>
<evidence type="ECO:0000313" key="6">
    <source>
        <dbReference type="Proteomes" id="UP000245699"/>
    </source>
</evidence>
<feature type="compositionally biased region" description="Low complexity" evidence="4">
    <location>
        <begin position="849"/>
        <end position="866"/>
    </location>
</feature>
<feature type="compositionally biased region" description="Basic and acidic residues" evidence="4">
    <location>
        <begin position="905"/>
        <end position="918"/>
    </location>
</feature>
<dbReference type="GO" id="GO:0140662">
    <property type="term" value="F:ATP-dependent protein folding chaperone"/>
    <property type="evidence" value="ECO:0007669"/>
    <property type="project" value="InterPro"/>
</dbReference>
<dbReference type="EMBL" id="MBFT01000356">
    <property type="protein sequence ID" value="PVU92606.1"/>
    <property type="molecule type" value="Genomic_DNA"/>
</dbReference>
<gene>
    <name evidence="5" type="ORF">BB559_003656</name>
</gene>
<feature type="compositionally biased region" description="Low complexity" evidence="4">
    <location>
        <begin position="575"/>
        <end position="606"/>
    </location>
</feature>
<evidence type="ECO:0000256" key="3">
    <source>
        <dbReference type="ARBA" id="ARBA00023186"/>
    </source>
</evidence>
<protein>
    <submittedName>
        <fullName evidence="5">Uncharacterized protein</fullName>
    </submittedName>
</protein>
<feature type="region of interest" description="Disordered" evidence="4">
    <location>
        <begin position="572"/>
        <end position="621"/>
    </location>
</feature>
<dbReference type="Proteomes" id="UP000245699">
    <property type="component" value="Unassembled WGS sequence"/>
</dbReference>
<sequence>MKLSSITSFLASAFLFVNNNNFSVQAAVLGIDYGADSFKVAIANPGRSMDIVLNRDSKRKTPSAITIKGTERSFGTDAVNLSGRYPDKTVLEAKTILGALYNDTVTKNYMKKYGTNIVKLTDKGEIGFDFDLENQRILRPQEIVAMQLKYAIEVAKETEGINLKDAIITVPSYFDQTERQAMKDAIELSGINPLGLLNDGSAVALNYAMGRTFAPEPVVHMFVDMGAASTVITVASFKSKLIKNNGVSKNTTIVNNMGYSVDNTLGGSEMDSRLRELIIDHFEKTKGKSTKSPIRNNKRAMARALKEANRVKTILSVNSETSASLESLHEDIDFSMKITRQDFEKLVEDLGSHLVKLVDDALKATELKNESISSVVVAGGGARVPYMQLRLSDIFGPARISKAINSDEACVMGSVFKAASLSSQFRVKDIRLRDSYGYAVRAVYSEEGSGYFAKEKPTKNLIMPKFSTIGVRKSFLDTRKTDFTIDFEVESGSDFVKFATASITGIPEAIKQMDKSLTVDPKPQIEVGYWFDKYGIFETQSAYAIFNLTNPGYDAYLLDLMKWNEEQVQIRKAQSEASSKSKSSGSEDSTQGNESVSSSSSEPSNSTKPAPVKSRPMPKTQQKYEIRRVALKVQYNLLNSNELTKEEKKSALDYVKSLEKLDRERAALADAKNSLESFIYKLKYFVEGARVIAVTDEKQRNEIINAYKQAADWYEDKGDQATIKQLQDQLKKLKDLHEPVHLRSQEYESIPEKLEDLKQVIGSISELAKKIETNYPQEEIKLVDINIEKISKNIADTKKWIADHESKYEKSEPHKSQTFTTKDIEEKIKEQTNMLAKLTREVIKIVAKPKAVVKPESDSSSETVESSPEKQASKEPKPSAAADKKESDDLELEEPKLDQSSLPVKLDDDKKEPAHDEL</sequence>
<dbReference type="PRINTS" id="PR00301">
    <property type="entry name" value="HEATSHOCK70"/>
</dbReference>
<dbReference type="InterPro" id="IPR029048">
    <property type="entry name" value="HSP70_C_sf"/>
</dbReference>
<reference evidence="5 6" key="1">
    <citation type="journal article" date="2018" name="MBio">
        <title>Comparative Genomics Reveals the Core Gene Toolbox for the Fungus-Insect Symbiosis.</title>
        <authorList>
            <person name="Wang Y."/>
            <person name="Stata M."/>
            <person name="Wang W."/>
            <person name="Stajich J.E."/>
            <person name="White M.M."/>
            <person name="Moncalvo J.M."/>
        </authorList>
    </citation>
    <scope>NUCLEOTIDE SEQUENCE [LARGE SCALE GENOMIC DNA]</scope>
    <source>
        <strain evidence="5 6">AUS-77-4</strain>
    </source>
</reference>
<evidence type="ECO:0000313" key="5">
    <source>
        <dbReference type="EMBL" id="PVU92606.1"/>
    </source>
</evidence>
<name>A0A2T9YJT8_9FUNG</name>
<keyword evidence="2" id="KW-0067">ATP-binding</keyword>
<dbReference type="CDD" id="cd10230">
    <property type="entry name" value="ASKHA_NBD_HSP70_HYOU1"/>
    <property type="match status" value="1"/>
</dbReference>
<feature type="compositionally biased region" description="Basic and acidic residues" evidence="4">
    <location>
        <begin position="867"/>
        <end position="897"/>
    </location>
</feature>
<dbReference type="FunFam" id="3.90.640.10:FF:000004">
    <property type="entry name" value="Heat shock 70 kDa protein 4"/>
    <property type="match status" value="1"/>
</dbReference>
<proteinExistence type="predicted"/>
<dbReference type="Gene3D" id="1.20.1270.10">
    <property type="match status" value="1"/>
</dbReference>
<comment type="caution">
    <text evidence="5">The sequence shown here is derived from an EMBL/GenBank/DDBJ whole genome shotgun (WGS) entry which is preliminary data.</text>
</comment>
<dbReference type="STRING" id="61424.A0A2T9YJT8"/>
<keyword evidence="6" id="KW-1185">Reference proteome</keyword>
<dbReference type="Gene3D" id="3.30.30.30">
    <property type="match status" value="1"/>
</dbReference>
<dbReference type="PANTHER" id="PTHR45639:SF3">
    <property type="entry name" value="HYPOXIA UP-REGULATED PROTEIN 1"/>
    <property type="match status" value="1"/>
</dbReference>
<evidence type="ECO:0000256" key="2">
    <source>
        <dbReference type="ARBA" id="ARBA00022840"/>
    </source>
</evidence>
<dbReference type="GO" id="GO:0030968">
    <property type="term" value="P:endoplasmic reticulum unfolded protein response"/>
    <property type="evidence" value="ECO:0007669"/>
    <property type="project" value="TreeGrafter"/>
</dbReference>
<dbReference type="PANTHER" id="PTHR45639">
    <property type="entry name" value="HSC70CB, ISOFORM G-RELATED"/>
    <property type="match status" value="1"/>
</dbReference>
<evidence type="ECO:0000256" key="1">
    <source>
        <dbReference type="ARBA" id="ARBA00022741"/>
    </source>
</evidence>
<feature type="region of interest" description="Disordered" evidence="4">
    <location>
        <begin position="849"/>
        <end position="918"/>
    </location>
</feature>
<dbReference type="SUPFAM" id="SSF100934">
    <property type="entry name" value="Heat shock protein 70kD (HSP70), C-terminal subdomain"/>
    <property type="match status" value="1"/>
</dbReference>
<dbReference type="GO" id="GO:0005524">
    <property type="term" value="F:ATP binding"/>
    <property type="evidence" value="ECO:0007669"/>
    <property type="project" value="UniProtKB-KW"/>
</dbReference>
<dbReference type="SUPFAM" id="SSF53067">
    <property type="entry name" value="Actin-like ATPase domain"/>
    <property type="match status" value="2"/>
</dbReference>
<keyword evidence="1" id="KW-0547">Nucleotide-binding</keyword>